<accession>A0A9P9AQX4</accession>
<keyword evidence="4 8" id="KW-1133">Transmembrane helix</keyword>
<dbReference type="Proteomes" id="UP000777438">
    <property type="component" value="Unassembled WGS sequence"/>
</dbReference>
<evidence type="ECO:0000259" key="9">
    <source>
        <dbReference type="PROSITE" id="PS50850"/>
    </source>
</evidence>
<evidence type="ECO:0000256" key="8">
    <source>
        <dbReference type="SAM" id="Phobius"/>
    </source>
</evidence>
<protein>
    <submittedName>
        <fullName evidence="10">Major facilitator superfamily domain-containing protein</fullName>
    </submittedName>
</protein>
<feature type="transmembrane region" description="Helical" evidence="8">
    <location>
        <begin position="99"/>
        <end position="119"/>
    </location>
</feature>
<feature type="transmembrane region" description="Helical" evidence="8">
    <location>
        <begin position="184"/>
        <end position="204"/>
    </location>
</feature>
<evidence type="ECO:0000256" key="6">
    <source>
        <dbReference type="ARBA" id="ARBA00023180"/>
    </source>
</evidence>
<feature type="transmembrane region" description="Helical" evidence="8">
    <location>
        <begin position="438"/>
        <end position="457"/>
    </location>
</feature>
<feature type="transmembrane region" description="Helical" evidence="8">
    <location>
        <begin position="407"/>
        <end position="426"/>
    </location>
</feature>
<organism evidence="10 11">
    <name type="scientific">Thelonectria olida</name>
    <dbReference type="NCBI Taxonomy" id="1576542"/>
    <lineage>
        <taxon>Eukaryota</taxon>
        <taxon>Fungi</taxon>
        <taxon>Dikarya</taxon>
        <taxon>Ascomycota</taxon>
        <taxon>Pezizomycotina</taxon>
        <taxon>Sordariomycetes</taxon>
        <taxon>Hypocreomycetidae</taxon>
        <taxon>Hypocreales</taxon>
        <taxon>Nectriaceae</taxon>
        <taxon>Thelonectria</taxon>
    </lineage>
</organism>
<dbReference type="PANTHER" id="PTHR23506:SF23">
    <property type="entry name" value="GH10249P"/>
    <property type="match status" value="1"/>
</dbReference>
<dbReference type="EMBL" id="JAGPYM010000009">
    <property type="protein sequence ID" value="KAH6890381.1"/>
    <property type="molecule type" value="Genomic_DNA"/>
</dbReference>
<feature type="transmembrane region" description="Helical" evidence="8">
    <location>
        <begin position="125"/>
        <end position="144"/>
    </location>
</feature>
<comment type="caution">
    <text evidence="10">The sequence shown here is derived from an EMBL/GenBank/DDBJ whole genome shotgun (WGS) entry which is preliminary data.</text>
</comment>
<dbReference type="InterPro" id="IPR036259">
    <property type="entry name" value="MFS_trans_sf"/>
</dbReference>
<keyword evidence="11" id="KW-1185">Reference proteome</keyword>
<dbReference type="GO" id="GO:0022857">
    <property type="term" value="F:transmembrane transporter activity"/>
    <property type="evidence" value="ECO:0007669"/>
    <property type="project" value="InterPro"/>
</dbReference>
<dbReference type="InterPro" id="IPR020846">
    <property type="entry name" value="MFS_dom"/>
</dbReference>
<sequence length="471" mass="50245">MVGIRWPWQDKPPVSLKLRSSAGLIVTTCSFACFTDIFLYGVIVPIMPFSLHSRVGIDPDRVQYWVSISLAVYGASLLAFSPVWGYIADRYQNRKVPMLTGLVSLLAATVVLCLSRSLAMFMVGRALQGISAALTWTVGLALVIDTVDEKDVGMACGWVGMGASLGIVAAPLLGGVVYAKGGYLSVFAMCFGLLAVDICLRLAIVEVKEAKRWLEEAVEASTSDVEGKPTTPQPMRVDENSRPGTAESSKKESTGSSSPLGTVINLLRKPRFLAALWGTLVHAVIMTSFDSTLPLLTSDLFGWNSIGSGLIFLPVVLPSFLSPLVGAICDRYGPKWPATFGFFFATPFLICTRFVSEDSLGHKVMLCGLLVGVGISVACVFGPLMAEINWAVQSGAEDSGVVPVAQAYGLYNMAFSGGTMLGPIMGGLIRDSAGWKTVGWSLGILTFVSAIPQLIWTGGKLGIKFRRGSES</sequence>
<feature type="transmembrane region" description="Helical" evidence="8">
    <location>
        <begin position="64"/>
        <end position="87"/>
    </location>
</feature>
<feature type="transmembrane region" description="Helical" evidence="8">
    <location>
        <begin position="21"/>
        <end position="44"/>
    </location>
</feature>
<evidence type="ECO:0000313" key="10">
    <source>
        <dbReference type="EMBL" id="KAH6890381.1"/>
    </source>
</evidence>
<feature type="domain" description="Major facilitator superfamily (MFS) profile" evidence="9">
    <location>
        <begin position="25"/>
        <end position="461"/>
    </location>
</feature>
<keyword evidence="2" id="KW-0813">Transport</keyword>
<dbReference type="Gene3D" id="1.20.1250.20">
    <property type="entry name" value="MFS general substrate transporter like domains"/>
    <property type="match status" value="1"/>
</dbReference>
<proteinExistence type="predicted"/>
<keyword evidence="5 8" id="KW-0472">Membrane</keyword>
<dbReference type="InterPro" id="IPR011701">
    <property type="entry name" value="MFS"/>
</dbReference>
<feature type="transmembrane region" description="Helical" evidence="8">
    <location>
        <begin position="336"/>
        <end position="356"/>
    </location>
</feature>
<evidence type="ECO:0000256" key="4">
    <source>
        <dbReference type="ARBA" id="ARBA00022989"/>
    </source>
</evidence>
<dbReference type="PROSITE" id="PS50850">
    <property type="entry name" value="MFS"/>
    <property type="match status" value="1"/>
</dbReference>
<evidence type="ECO:0000256" key="5">
    <source>
        <dbReference type="ARBA" id="ARBA00023136"/>
    </source>
</evidence>
<evidence type="ECO:0000256" key="1">
    <source>
        <dbReference type="ARBA" id="ARBA00004141"/>
    </source>
</evidence>
<feature type="transmembrane region" description="Helical" evidence="8">
    <location>
        <begin position="272"/>
        <end position="289"/>
    </location>
</feature>
<evidence type="ECO:0000256" key="2">
    <source>
        <dbReference type="ARBA" id="ARBA00022448"/>
    </source>
</evidence>
<reference evidence="10 11" key="1">
    <citation type="journal article" date="2021" name="Nat. Commun.">
        <title>Genetic determinants of endophytism in the Arabidopsis root mycobiome.</title>
        <authorList>
            <person name="Mesny F."/>
            <person name="Miyauchi S."/>
            <person name="Thiergart T."/>
            <person name="Pickel B."/>
            <person name="Atanasova L."/>
            <person name="Karlsson M."/>
            <person name="Huettel B."/>
            <person name="Barry K.W."/>
            <person name="Haridas S."/>
            <person name="Chen C."/>
            <person name="Bauer D."/>
            <person name="Andreopoulos W."/>
            <person name="Pangilinan J."/>
            <person name="LaButti K."/>
            <person name="Riley R."/>
            <person name="Lipzen A."/>
            <person name="Clum A."/>
            <person name="Drula E."/>
            <person name="Henrissat B."/>
            <person name="Kohler A."/>
            <person name="Grigoriev I.V."/>
            <person name="Martin F.M."/>
            <person name="Hacquard S."/>
        </authorList>
    </citation>
    <scope>NUCLEOTIDE SEQUENCE [LARGE SCALE GENOMIC DNA]</scope>
    <source>
        <strain evidence="10 11">MPI-CAGE-CH-0241</strain>
    </source>
</reference>
<name>A0A9P9AQX4_9HYPO</name>
<comment type="subcellular location">
    <subcellularLocation>
        <location evidence="1">Membrane</location>
        <topology evidence="1">Multi-pass membrane protein</topology>
    </subcellularLocation>
</comment>
<feature type="transmembrane region" description="Helical" evidence="8">
    <location>
        <begin position="362"/>
        <end position="386"/>
    </location>
</feature>
<feature type="transmembrane region" description="Helical" evidence="8">
    <location>
        <begin position="156"/>
        <end position="178"/>
    </location>
</feature>
<dbReference type="CDD" id="cd17325">
    <property type="entry name" value="MFS_MdtG_SLC18_like"/>
    <property type="match status" value="1"/>
</dbReference>
<feature type="region of interest" description="Disordered" evidence="7">
    <location>
        <begin position="221"/>
        <end position="259"/>
    </location>
</feature>
<feature type="transmembrane region" description="Helical" evidence="8">
    <location>
        <begin position="309"/>
        <end position="329"/>
    </location>
</feature>
<dbReference type="InterPro" id="IPR050930">
    <property type="entry name" value="MFS_Vesicular_Transporter"/>
</dbReference>
<keyword evidence="6" id="KW-0325">Glycoprotein</keyword>
<dbReference type="SUPFAM" id="SSF103473">
    <property type="entry name" value="MFS general substrate transporter"/>
    <property type="match status" value="1"/>
</dbReference>
<evidence type="ECO:0000256" key="7">
    <source>
        <dbReference type="SAM" id="MobiDB-lite"/>
    </source>
</evidence>
<gene>
    <name evidence="10" type="ORF">B0T10DRAFT_512227</name>
</gene>
<dbReference type="GO" id="GO:0016020">
    <property type="term" value="C:membrane"/>
    <property type="evidence" value="ECO:0007669"/>
    <property type="project" value="UniProtKB-SubCell"/>
</dbReference>
<evidence type="ECO:0000256" key="3">
    <source>
        <dbReference type="ARBA" id="ARBA00022692"/>
    </source>
</evidence>
<dbReference type="AlphaFoldDB" id="A0A9P9AQX4"/>
<keyword evidence="3 8" id="KW-0812">Transmembrane</keyword>
<dbReference type="PANTHER" id="PTHR23506">
    <property type="entry name" value="GH10249P"/>
    <property type="match status" value="1"/>
</dbReference>
<dbReference type="Pfam" id="PF07690">
    <property type="entry name" value="MFS_1"/>
    <property type="match status" value="1"/>
</dbReference>
<dbReference type="OrthoDB" id="5086884at2759"/>
<evidence type="ECO:0000313" key="11">
    <source>
        <dbReference type="Proteomes" id="UP000777438"/>
    </source>
</evidence>